<keyword evidence="2" id="KW-1185">Reference proteome</keyword>
<sequence>SSHSHTGSTTSTQVQGPGHEPFATFQSKVLSLCGGLWPTLHHKAFEVTRMSGGVFNRIISIKVDPSKQCLPFYKRWLHMALNVRAKAELPPGNYILRIPRRDIAAWMEFEIFIVKYLNVHTDIPCPSISKFDLSYDNKIGLRYTLQPRVPGRQALLVYQGMNVTQRVCFSRQLGQAINEMSVRAFPYAAYYLTHMDFGPHNMLVDIVDEKTANLKAILDWDSAVFAPPFLNCKSPQWLWAWKEGEEEDETKASDTPENLDDQIVKKAFEEAVRPEYLKYAYTPEYRLARDILRLAIQGISSNDDFRDADAFVERW</sequence>
<accession>A0A6A6X926</accession>
<evidence type="ECO:0000313" key="1">
    <source>
        <dbReference type="EMBL" id="KAF2792892.1"/>
    </source>
</evidence>
<dbReference type="PANTHER" id="PTHR21310:SF56">
    <property type="entry name" value="AMINOGLYCOSIDE PHOSPHOTRANSFERASE DOMAIN-CONTAINING PROTEIN"/>
    <property type="match status" value="1"/>
</dbReference>
<dbReference type="InterPro" id="IPR011009">
    <property type="entry name" value="Kinase-like_dom_sf"/>
</dbReference>
<evidence type="ECO:0008006" key="3">
    <source>
        <dbReference type="Google" id="ProtNLM"/>
    </source>
</evidence>
<dbReference type="EMBL" id="MU001951">
    <property type="protein sequence ID" value="KAF2792892.1"/>
    <property type="molecule type" value="Genomic_DNA"/>
</dbReference>
<name>A0A6A6X926_9PLEO</name>
<dbReference type="Proteomes" id="UP000799757">
    <property type="component" value="Unassembled WGS sequence"/>
</dbReference>
<evidence type="ECO:0000313" key="2">
    <source>
        <dbReference type="Proteomes" id="UP000799757"/>
    </source>
</evidence>
<proteinExistence type="predicted"/>
<reference evidence="1" key="1">
    <citation type="journal article" date="2020" name="Stud. Mycol.">
        <title>101 Dothideomycetes genomes: a test case for predicting lifestyles and emergence of pathogens.</title>
        <authorList>
            <person name="Haridas S."/>
            <person name="Albert R."/>
            <person name="Binder M."/>
            <person name="Bloem J."/>
            <person name="Labutti K."/>
            <person name="Salamov A."/>
            <person name="Andreopoulos B."/>
            <person name="Baker S."/>
            <person name="Barry K."/>
            <person name="Bills G."/>
            <person name="Bluhm B."/>
            <person name="Cannon C."/>
            <person name="Castanera R."/>
            <person name="Culley D."/>
            <person name="Daum C."/>
            <person name="Ezra D."/>
            <person name="Gonzalez J."/>
            <person name="Henrissat B."/>
            <person name="Kuo A."/>
            <person name="Liang C."/>
            <person name="Lipzen A."/>
            <person name="Lutzoni F."/>
            <person name="Magnuson J."/>
            <person name="Mondo S."/>
            <person name="Nolan M."/>
            <person name="Ohm R."/>
            <person name="Pangilinan J."/>
            <person name="Park H.-J."/>
            <person name="Ramirez L."/>
            <person name="Alfaro M."/>
            <person name="Sun H."/>
            <person name="Tritt A."/>
            <person name="Yoshinaga Y."/>
            <person name="Zwiers L.-H."/>
            <person name="Turgeon B."/>
            <person name="Goodwin S."/>
            <person name="Spatafora J."/>
            <person name="Crous P."/>
            <person name="Grigoriev I."/>
        </authorList>
    </citation>
    <scope>NUCLEOTIDE SEQUENCE</scope>
    <source>
        <strain evidence="1">CBS 109.77</strain>
    </source>
</reference>
<protein>
    <recommendedName>
        <fullName evidence="3">Aminoglycoside phosphotransferase domain-containing protein</fullName>
    </recommendedName>
</protein>
<dbReference type="PANTHER" id="PTHR21310">
    <property type="entry name" value="AMINOGLYCOSIDE PHOSPHOTRANSFERASE-RELATED-RELATED"/>
    <property type="match status" value="1"/>
</dbReference>
<dbReference type="SUPFAM" id="SSF56112">
    <property type="entry name" value="Protein kinase-like (PK-like)"/>
    <property type="match status" value="1"/>
</dbReference>
<dbReference type="InterPro" id="IPR051678">
    <property type="entry name" value="AGP_Transferase"/>
</dbReference>
<dbReference type="OrthoDB" id="10003767at2759"/>
<organism evidence="1 2">
    <name type="scientific">Melanomma pulvis-pyrius CBS 109.77</name>
    <dbReference type="NCBI Taxonomy" id="1314802"/>
    <lineage>
        <taxon>Eukaryota</taxon>
        <taxon>Fungi</taxon>
        <taxon>Dikarya</taxon>
        <taxon>Ascomycota</taxon>
        <taxon>Pezizomycotina</taxon>
        <taxon>Dothideomycetes</taxon>
        <taxon>Pleosporomycetidae</taxon>
        <taxon>Pleosporales</taxon>
        <taxon>Melanommataceae</taxon>
        <taxon>Melanomma</taxon>
    </lineage>
</organism>
<feature type="non-terminal residue" evidence="1">
    <location>
        <position position="1"/>
    </location>
</feature>
<gene>
    <name evidence="1" type="ORF">K505DRAFT_197738</name>
</gene>
<dbReference type="AlphaFoldDB" id="A0A6A6X926"/>
<feature type="non-terminal residue" evidence="1">
    <location>
        <position position="315"/>
    </location>
</feature>